<dbReference type="Gramene" id="AET2Gv20367500.19">
    <property type="protein sequence ID" value="AET2Gv20367500.19"/>
    <property type="gene ID" value="AET2Gv20367500"/>
</dbReference>
<sequence length="62" mass="7099">MLLLSLSSLFSFMLVKPRSLSVTRCSFLLPMYCKPIVRDVRGTETFELQQNFLPIPDSKLSC</sequence>
<proteinExistence type="predicted"/>
<reference evidence="2" key="5">
    <citation type="journal article" date="2021" name="G3 (Bethesda)">
        <title>Aegilops tauschii genome assembly Aet v5.0 features greater sequence contiguity and improved annotation.</title>
        <authorList>
            <person name="Wang L."/>
            <person name="Zhu T."/>
            <person name="Rodriguez J.C."/>
            <person name="Deal K.R."/>
            <person name="Dubcovsky J."/>
            <person name="McGuire P.E."/>
            <person name="Lux T."/>
            <person name="Spannagl M."/>
            <person name="Mayer K.F.X."/>
            <person name="Baldrich P."/>
            <person name="Meyers B.C."/>
            <person name="Huo N."/>
            <person name="Gu Y.Q."/>
            <person name="Zhou H."/>
            <person name="Devos K.M."/>
            <person name="Bennetzen J.L."/>
            <person name="Unver T."/>
            <person name="Budak H."/>
            <person name="Gulick P.J."/>
            <person name="Galiba G."/>
            <person name="Kalapos B."/>
            <person name="Nelson D.R."/>
            <person name="Li P."/>
            <person name="You F.M."/>
            <person name="Luo M.C."/>
            <person name="Dvorak J."/>
        </authorList>
    </citation>
    <scope>NUCLEOTIDE SEQUENCE [LARGE SCALE GENOMIC DNA]</scope>
    <source>
        <strain evidence="2">cv. AL8/78</strain>
    </source>
</reference>
<keyword evidence="3" id="KW-1185">Reference proteome</keyword>
<name>A0A453B551_AEGTS</name>
<keyword evidence="1" id="KW-0732">Signal</keyword>
<dbReference type="AlphaFoldDB" id="A0A453B551"/>
<evidence type="ECO:0008006" key="4">
    <source>
        <dbReference type="Google" id="ProtNLM"/>
    </source>
</evidence>
<reference evidence="3" key="1">
    <citation type="journal article" date="2014" name="Science">
        <title>Ancient hybridizations among the ancestral genomes of bread wheat.</title>
        <authorList>
            <consortium name="International Wheat Genome Sequencing Consortium,"/>
            <person name="Marcussen T."/>
            <person name="Sandve S.R."/>
            <person name="Heier L."/>
            <person name="Spannagl M."/>
            <person name="Pfeifer M."/>
            <person name="Jakobsen K.S."/>
            <person name="Wulff B.B."/>
            <person name="Steuernagel B."/>
            <person name="Mayer K.F."/>
            <person name="Olsen O.A."/>
        </authorList>
    </citation>
    <scope>NUCLEOTIDE SEQUENCE [LARGE SCALE GENOMIC DNA]</scope>
    <source>
        <strain evidence="3">cv. AL8/78</strain>
    </source>
</reference>
<organism evidence="2 3">
    <name type="scientific">Aegilops tauschii subsp. strangulata</name>
    <name type="common">Goatgrass</name>
    <dbReference type="NCBI Taxonomy" id="200361"/>
    <lineage>
        <taxon>Eukaryota</taxon>
        <taxon>Viridiplantae</taxon>
        <taxon>Streptophyta</taxon>
        <taxon>Embryophyta</taxon>
        <taxon>Tracheophyta</taxon>
        <taxon>Spermatophyta</taxon>
        <taxon>Magnoliopsida</taxon>
        <taxon>Liliopsida</taxon>
        <taxon>Poales</taxon>
        <taxon>Poaceae</taxon>
        <taxon>BOP clade</taxon>
        <taxon>Pooideae</taxon>
        <taxon>Triticodae</taxon>
        <taxon>Triticeae</taxon>
        <taxon>Triticinae</taxon>
        <taxon>Aegilops</taxon>
    </lineage>
</organism>
<evidence type="ECO:0000313" key="3">
    <source>
        <dbReference type="Proteomes" id="UP000015105"/>
    </source>
</evidence>
<dbReference type="Proteomes" id="UP000015105">
    <property type="component" value="Chromosome 2D"/>
</dbReference>
<feature type="signal peptide" evidence="1">
    <location>
        <begin position="1"/>
        <end position="17"/>
    </location>
</feature>
<protein>
    <recommendedName>
        <fullName evidence="4">Secreted protein</fullName>
    </recommendedName>
</protein>
<dbReference type="EnsemblPlants" id="AET2Gv20367500.19">
    <property type="protein sequence ID" value="AET2Gv20367500.19"/>
    <property type="gene ID" value="AET2Gv20367500"/>
</dbReference>
<accession>A0A453B551</accession>
<reference evidence="3" key="2">
    <citation type="journal article" date="2017" name="Nat. Plants">
        <title>The Aegilops tauschii genome reveals multiple impacts of transposons.</title>
        <authorList>
            <person name="Zhao G."/>
            <person name="Zou C."/>
            <person name="Li K."/>
            <person name="Wang K."/>
            <person name="Li T."/>
            <person name="Gao L."/>
            <person name="Zhang X."/>
            <person name="Wang H."/>
            <person name="Yang Z."/>
            <person name="Liu X."/>
            <person name="Jiang W."/>
            <person name="Mao L."/>
            <person name="Kong X."/>
            <person name="Jiao Y."/>
            <person name="Jia J."/>
        </authorList>
    </citation>
    <scope>NUCLEOTIDE SEQUENCE [LARGE SCALE GENOMIC DNA]</scope>
    <source>
        <strain evidence="3">cv. AL8/78</strain>
    </source>
</reference>
<feature type="chain" id="PRO_5019078238" description="Secreted protein" evidence="1">
    <location>
        <begin position="18"/>
        <end position="62"/>
    </location>
</feature>
<reference evidence="2" key="3">
    <citation type="journal article" date="2017" name="Nature">
        <title>Genome sequence of the progenitor of the wheat D genome Aegilops tauschii.</title>
        <authorList>
            <person name="Luo M.C."/>
            <person name="Gu Y.Q."/>
            <person name="Puiu D."/>
            <person name="Wang H."/>
            <person name="Twardziok S.O."/>
            <person name="Deal K.R."/>
            <person name="Huo N."/>
            <person name="Zhu T."/>
            <person name="Wang L."/>
            <person name="Wang Y."/>
            <person name="McGuire P.E."/>
            <person name="Liu S."/>
            <person name="Long H."/>
            <person name="Ramasamy R.K."/>
            <person name="Rodriguez J.C."/>
            <person name="Van S.L."/>
            <person name="Yuan L."/>
            <person name="Wang Z."/>
            <person name="Xia Z."/>
            <person name="Xiao L."/>
            <person name="Anderson O.D."/>
            <person name="Ouyang S."/>
            <person name="Liang Y."/>
            <person name="Zimin A.V."/>
            <person name="Pertea G."/>
            <person name="Qi P."/>
            <person name="Bennetzen J.L."/>
            <person name="Dai X."/>
            <person name="Dawson M.W."/>
            <person name="Muller H.G."/>
            <person name="Kugler K."/>
            <person name="Rivarola-Duarte L."/>
            <person name="Spannagl M."/>
            <person name="Mayer K.F.X."/>
            <person name="Lu F.H."/>
            <person name="Bevan M.W."/>
            <person name="Leroy P."/>
            <person name="Li P."/>
            <person name="You F.M."/>
            <person name="Sun Q."/>
            <person name="Liu Z."/>
            <person name="Lyons E."/>
            <person name="Wicker T."/>
            <person name="Salzberg S.L."/>
            <person name="Devos K.M."/>
            <person name="Dvorak J."/>
        </authorList>
    </citation>
    <scope>NUCLEOTIDE SEQUENCE [LARGE SCALE GENOMIC DNA]</scope>
    <source>
        <strain evidence="2">cv. AL8/78</strain>
    </source>
</reference>
<reference evidence="2" key="4">
    <citation type="submission" date="2019-03" db="UniProtKB">
        <authorList>
            <consortium name="EnsemblPlants"/>
        </authorList>
    </citation>
    <scope>IDENTIFICATION</scope>
</reference>
<evidence type="ECO:0000313" key="2">
    <source>
        <dbReference type="EnsemblPlants" id="AET2Gv20367500.19"/>
    </source>
</evidence>
<evidence type="ECO:0000256" key="1">
    <source>
        <dbReference type="SAM" id="SignalP"/>
    </source>
</evidence>